<organism evidence="2 3">
    <name type="scientific">Kingdonia uniflora</name>
    <dbReference type="NCBI Taxonomy" id="39325"/>
    <lineage>
        <taxon>Eukaryota</taxon>
        <taxon>Viridiplantae</taxon>
        <taxon>Streptophyta</taxon>
        <taxon>Embryophyta</taxon>
        <taxon>Tracheophyta</taxon>
        <taxon>Spermatophyta</taxon>
        <taxon>Magnoliopsida</taxon>
        <taxon>Ranunculales</taxon>
        <taxon>Circaeasteraceae</taxon>
        <taxon>Kingdonia</taxon>
    </lineage>
</organism>
<dbReference type="SUPFAM" id="SSF161270">
    <property type="entry name" value="PspA lactotransferrin-binding region"/>
    <property type="match status" value="1"/>
</dbReference>
<sequence>MVWTRSERICYAAEGWLAIKIAEVRERIFGLFDYDTELPVRDVQLESLNGIGWECEYERHFYEEMFREMNVIGRDHAARKVYVRKLAVGEIELEDASTSGRSAESETEMSESEEEVGVDQFLDFPRRLVSYPPRSDVFKEFYKAKVFVGGRWGNCIEYADRKFRYCTVATGEEYFYLLADLTREKRDKGIDESISLEYFNRNAQSELSKGFLCYLSQLKYGLSLPLSNLAKGIMNLIGACPVQINGNMWEMTSICEPLNTRWEGDERRRRISSKDVLQFYGVKNYSASGGAYFFASSTRPRFFNLNSTAQKSQVGRKESLLDILAQEDTELKAVLEELGISRNKRVNSRAKKVQKSQLTRLMTSVEGSKKKGTDGERRVNFPKPLGATRLMKGICLGVEEERVELKRKKVELERNAARLKTDLIKEGKWMEGDTYVEKEENEEIKDVVVGVVDGLDGVSSQMVKDNQGDDNEHPEGETEKVHIKFVEAAQTAVDLPWQIVEKDAEIEKKQKELAKLREHAAKLKSQNDALMVKNREADMACYRIQALEKLKEGLNRSMASLNNDLIKKTNNHKQTQADLVNSRSELERLKKKLGDKDNELKRARDDLSASEVAVEQLNTDLPAKDFEFWMVQRKCDELNEKVAQLKTELAQANSCARHTEAGERSRKNKNNVKVSLVQGDVVSLSARIRELQGGYRSNSRSCAKRS</sequence>
<reference evidence="2 3" key="1">
    <citation type="journal article" date="2020" name="IScience">
        <title>Genome Sequencing of the Endangered Kingdonia uniflora (Circaeasteraceae, Ranunculales) Reveals Potential Mechanisms of Evolutionary Specialization.</title>
        <authorList>
            <person name="Sun Y."/>
            <person name="Deng T."/>
            <person name="Zhang A."/>
            <person name="Moore M.J."/>
            <person name="Landis J.B."/>
            <person name="Lin N."/>
            <person name="Zhang H."/>
            <person name="Zhang X."/>
            <person name="Huang J."/>
            <person name="Zhang X."/>
            <person name="Sun H."/>
            <person name="Wang H."/>
        </authorList>
    </citation>
    <scope>NUCLEOTIDE SEQUENCE [LARGE SCALE GENOMIC DNA]</scope>
    <source>
        <strain evidence="2">TB1705</strain>
        <tissue evidence="2">Leaf</tissue>
    </source>
</reference>
<dbReference type="EMBL" id="JACGCM010000146">
    <property type="protein sequence ID" value="KAF6175770.1"/>
    <property type="molecule type" value="Genomic_DNA"/>
</dbReference>
<proteinExistence type="predicted"/>
<dbReference type="AlphaFoldDB" id="A0A7J7P8V7"/>
<accession>A0A7J7P8V7</accession>
<keyword evidence="3" id="KW-1185">Reference proteome</keyword>
<dbReference type="OrthoDB" id="2019763at2759"/>
<feature type="coiled-coil region" evidence="1">
    <location>
        <begin position="499"/>
        <end position="655"/>
    </location>
</feature>
<comment type="caution">
    <text evidence="2">The sequence shown here is derived from an EMBL/GenBank/DDBJ whole genome shotgun (WGS) entry which is preliminary data.</text>
</comment>
<protein>
    <submittedName>
        <fullName evidence="2">Uncharacterized protein</fullName>
    </submittedName>
</protein>
<gene>
    <name evidence="2" type="ORF">GIB67_035897</name>
</gene>
<keyword evidence="1" id="KW-0175">Coiled coil</keyword>
<name>A0A7J7P8V7_9MAGN</name>
<evidence type="ECO:0000313" key="3">
    <source>
        <dbReference type="Proteomes" id="UP000541444"/>
    </source>
</evidence>
<evidence type="ECO:0000256" key="1">
    <source>
        <dbReference type="SAM" id="Coils"/>
    </source>
</evidence>
<evidence type="ECO:0000313" key="2">
    <source>
        <dbReference type="EMBL" id="KAF6175770.1"/>
    </source>
</evidence>
<feature type="coiled-coil region" evidence="1">
    <location>
        <begin position="395"/>
        <end position="422"/>
    </location>
</feature>
<dbReference type="Proteomes" id="UP000541444">
    <property type="component" value="Unassembled WGS sequence"/>
</dbReference>